<proteinExistence type="predicted"/>
<dbReference type="EMBL" id="JAGZSV010000032">
    <property type="protein sequence ID" value="MBS6940441.1"/>
    <property type="molecule type" value="Genomic_DNA"/>
</dbReference>
<organism evidence="1 2">
    <name type="scientific">Slackia piriformis</name>
    <dbReference type="NCBI Taxonomy" id="626934"/>
    <lineage>
        <taxon>Bacteria</taxon>
        <taxon>Bacillati</taxon>
        <taxon>Actinomycetota</taxon>
        <taxon>Coriobacteriia</taxon>
        <taxon>Eggerthellales</taxon>
        <taxon>Eggerthellaceae</taxon>
        <taxon>Slackia</taxon>
    </lineage>
</organism>
<accession>A0A943YXP4</accession>
<name>A0A943YXP4_9ACTN</name>
<gene>
    <name evidence="1" type="ORF">KH142_02970</name>
</gene>
<dbReference type="AlphaFoldDB" id="A0A943YXP4"/>
<reference evidence="1" key="1">
    <citation type="submission" date="2021-02" db="EMBL/GenBank/DDBJ databases">
        <title>Infant gut strain persistence is associated with maternal origin, phylogeny, and functional potential including surface adhesion and iron acquisition.</title>
        <authorList>
            <person name="Lou Y.C."/>
        </authorList>
    </citation>
    <scope>NUCLEOTIDE SEQUENCE</scope>
    <source>
        <strain evidence="1">L2_039_000G1_dasL2_039_000G1_concoct_11</strain>
    </source>
</reference>
<evidence type="ECO:0000313" key="1">
    <source>
        <dbReference type="EMBL" id="MBS6940441.1"/>
    </source>
</evidence>
<protein>
    <submittedName>
        <fullName evidence="1">Uncharacterized protein</fullName>
    </submittedName>
</protein>
<dbReference type="Proteomes" id="UP000727506">
    <property type="component" value="Unassembled WGS sequence"/>
</dbReference>
<evidence type="ECO:0000313" key="2">
    <source>
        <dbReference type="Proteomes" id="UP000727506"/>
    </source>
</evidence>
<comment type="caution">
    <text evidence="1">The sequence shown here is derived from an EMBL/GenBank/DDBJ whole genome shotgun (WGS) entry which is preliminary data.</text>
</comment>
<sequence length="77" mass="9139">MRGQEQSAEHQRCAFLPDWRSREAKLLKQVDIDIDYILVLVQKYHDSHCAARRFLRYARGAMPKVRLNASEKAPWLR</sequence>